<evidence type="ECO:0000259" key="6">
    <source>
        <dbReference type="PROSITE" id="PS50035"/>
    </source>
</evidence>
<dbReference type="SUPFAM" id="SSF56024">
    <property type="entry name" value="Phospholipase D/nuclease"/>
    <property type="match status" value="1"/>
</dbReference>
<name>A0A248JNP7_9PROT</name>
<evidence type="ECO:0000256" key="1">
    <source>
        <dbReference type="ARBA" id="ARBA00003145"/>
    </source>
</evidence>
<dbReference type="Pfam" id="PF13091">
    <property type="entry name" value="PLDc_2"/>
    <property type="match status" value="1"/>
</dbReference>
<dbReference type="PROSITE" id="PS50035">
    <property type="entry name" value="PLD"/>
    <property type="match status" value="1"/>
</dbReference>
<evidence type="ECO:0000313" key="8">
    <source>
        <dbReference type="Proteomes" id="UP000197153"/>
    </source>
</evidence>
<evidence type="ECO:0000256" key="2">
    <source>
        <dbReference type="ARBA" id="ARBA00004613"/>
    </source>
</evidence>
<dbReference type="RefSeq" id="WP_088871127.1">
    <property type="nucleotide sequence ID" value="NZ_CP022110.1"/>
</dbReference>
<dbReference type="GO" id="GO:0005576">
    <property type="term" value="C:extracellular region"/>
    <property type="evidence" value="ECO:0007669"/>
    <property type="project" value="UniProtKB-SubCell"/>
</dbReference>
<gene>
    <name evidence="7" type="ORF">Y958_04950</name>
</gene>
<dbReference type="GO" id="GO:0003824">
    <property type="term" value="F:catalytic activity"/>
    <property type="evidence" value="ECO:0007669"/>
    <property type="project" value="InterPro"/>
</dbReference>
<dbReference type="KEGG" id="nao:Y958_04950"/>
<dbReference type="AlphaFoldDB" id="A0A248JNP7"/>
<proteinExistence type="predicted"/>
<evidence type="ECO:0000256" key="3">
    <source>
        <dbReference type="ARBA" id="ARBA00018392"/>
    </source>
</evidence>
<dbReference type="CDD" id="cd00138">
    <property type="entry name" value="PLDc_SF"/>
    <property type="match status" value="1"/>
</dbReference>
<dbReference type="Proteomes" id="UP000197153">
    <property type="component" value="Chromosome 1"/>
</dbReference>
<dbReference type="Gene3D" id="3.30.870.10">
    <property type="entry name" value="Endonuclease Chain A"/>
    <property type="match status" value="1"/>
</dbReference>
<dbReference type="InterPro" id="IPR001736">
    <property type="entry name" value="PLipase_D/transphosphatidylase"/>
</dbReference>
<accession>A0A248JNP7</accession>
<comment type="subcellular location">
    <subcellularLocation>
        <location evidence="2">Secreted</location>
    </subcellularLocation>
</comment>
<dbReference type="InterPro" id="IPR025202">
    <property type="entry name" value="PLD-like_dom"/>
</dbReference>
<sequence length="283" mass="30331">MTATAAIGVDLARSLVLGLGADCPTAAALARAMEDRQGNVVDVYSLANWPTGSILRVTSDFVTRGWLSRLEAGWLVGPRQMPSGLASFLDGAAAMRAIMPDGGMATAVVTMPPSPSVIWSVLPATGLAYAALLPTNDAFEKLADAAANSFTIMTPFLNNEGLVIALDLFRRTHAHRRRLIIRRAGSARAAVDHHWADLRQLDVEVLNYTLPVEGGYETFHAKILLADQDLAYVGSANMTAFSRHSMELGILTDGRAARVVASIVRGVERIAVPLRAPSLIRYI</sequence>
<keyword evidence="8" id="KW-1185">Reference proteome</keyword>
<evidence type="ECO:0000313" key="7">
    <source>
        <dbReference type="EMBL" id="ASG20239.1"/>
    </source>
</evidence>
<organism evidence="7 8">
    <name type="scientific">Nitrospirillum viridazoti CBAmc</name>
    <dbReference type="NCBI Taxonomy" id="1441467"/>
    <lineage>
        <taxon>Bacteria</taxon>
        <taxon>Pseudomonadati</taxon>
        <taxon>Pseudomonadota</taxon>
        <taxon>Alphaproteobacteria</taxon>
        <taxon>Rhodospirillales</taxon>
        <taxon>Azospirillaceae</taxon>
        <taxon>Nitrospirillum</taxon>
        <taxon>Nitrospirillum viridazoti</taxon>
    </lineage>
</organism>
<keyword evidence="4" id="KW-0964">Secreted</keyword>
<feature type="domain" description="PLD phosphodiesterase" evidence="6">
    <location>
        <begin position="215"/>
        <end position="242"/>
    </location>
</feature>
<reference evidence="7 8" key="1">
    <citation type="submission" date="2017-06" db="EMBL/GenBank/DDBJ databases">
        <title>Complete genome sequence of Nitrospirillum amazonense strain CBAmC, an endophytic nitrogen-fixing and plant growth-promoting bacterium, isolated from sugarcane.</title>
        <authorList>
            <person name="Schwab S."/>
            <person name="dos Santos Teixeira K.R."/>
            <person name="Simoes Araujo J.L."/>
            <person name="Soares Vidal M."/>
            <person name="Borges de Freitas H.R."/>
            <person name="Rivello Crivelaro A.L."/>
            <person name="Bueno de Camargo Nunes A."/>
            <person name="dos Santos C.M."/>
            <person name="Palmeira da Silva Rosa D."/>
            <person name="da Silva Padilha D."/>
            <person name="da Silva E."/>
            <person name="Araujo Terra L."/>
            <person name="Soares Mendes V."/>
            <person name="Farinelli L."/>
            <person name="Magalhaes Cruz L."/>
            <person name="Baldani J.I."/>
        </authorList>
    </citation>
    <scope>NUCLEOTIDE SEQUENCE [LARGE SCALE GENOMIC DNA]</scope>
    <source>
        <strain evidence="7 8">CBAmC</strain>
    </source>
</reference>
<dbReference type="EMBL" id="CP022110">
    <property type="protein sequence ID" value="ASG20239.1"/>
    <property type="molecule type" value="Genomic_DNA"/>
</dbReference>
<comment type="function">
    <text evidence="1">Could be a virulence factor.</text>
</comment>
<evidence type="ECO:0000256" key="5">
    <source>
        <dbReference type="ARBA" id="ARBA00029594"/>
    </source>
</evidence>
<dbReference type="GO" id="GO:0006793">
    <property type="term" value="P:phosphorus metabolic process"/>
    <property type="evidence" value="ECO:0007669"/>
    <property type="project" value="UniProtKB-ARBA"/>
</dbReference>
<protein>
    <recommendedName>
        <fullName evidence="3">Phospholipase D</fullName>
    </recommendedName>
    <alternativeName>
        <fullName evidence="5">Choline phosphatase</fullName>
    </alternativeName>
</protein>
<evidence type="ECO:0000256" key="4">
    <source>
        <dbReference type="ARBA" id="ARBA00022525"/>
    </source>
</evidence>